<dbReference type="NCBIfam" id="TIGR00544">
    <property type="entry name" value="lgt"/>
    <property type="match status" value="1"/>
</dbReference>
<dbReference type="Pfam" id="PF01790">
    <property type="entry name" value="LGT"/>
    <property type="match status" value="1"/>
</dbReference>
<feature type="transmembrane region" description="Helical" evidence="7">
    <location>
        <begin position="20"/>
        <end position="37"/>
    </location>
</feature>
<feature type="transmembrane region" description="Helical" evidence="7">
    <location>
        <begin position="123"/>
        <end position="143"/>
    </location>
</feature>
<evidence type="ECO:0000256" key="4">
    <source>
        <dbReference type="ARBA" id="ARBA00022692"/>
    </source>
</evidence>
<dbReference type="PANTHER" id="PTHR30589">
    <property type="entry name" value="PROLIPOPROTEIN DIACYLGLYCERYL TRANSFERASE"/>
    <property type="match status" value="1"/>
</dbReference>
<dbReference type="GO" id="GO:0008961">
    <property type="term" value="F:phosphatidylglycerol-prolipoprotein diacylglyceryl transferase activity"/>
    <property type="evidence" value="ECO:0007669"/>
    <property type="project" value="UniProtKB-UniRule"/>
</dbReference>
<evidence type="ECO:0000256" key="3">
    <source>
        <dbReference type="ARBA" id="ARBA00022679"/>
    </source>
</evidence>
<dbReference type="UniPathway" id="UPA00664"/>
<dbReference type="PANTHER" id="PTHR30589:SF0">
    <property type="entry name" value="PHOSPHATIDYLGLYCEROL--PROLIPOPROTEIN DIACYLGLYCERYL TRANSFERASE"/>
    <property type="match status" value="1"/>
</dbReference>
<dbReference type="EMBL" id="CYHF01000008">
    <property type="protein sequence ID" value="CUA98920.1"/>
    <property type="molecule type" value="Genomic_DNA"/>
</dbReference>
<feature type="transmembrane region" description="Helical" evidence="7">
    <location>
        <begin position="99"/>
        <end position="116"/>
    </location>
</feature>
<accession>A0A0K6I716</accession>
<keyword evidence="2 7" id="KW-1003">Cell membrane</keyword>
<dbReference type="OrthoDB" id="871140at2"/>
<comment type="function">
    <text evidence="7">Catalyzes the transfer of the diacylglyceryl group from phosphatidylglycerol to the sulfhydryl group of the N-terminal cysteine of a prolipoprotein, the first step in the formation of mature lipoproteins.</text>
</comment>
<keyword evidence="4 7" id="KW-0812">Transmembrane</keyword>
<feature type="transmembrane region" description="Helical" evidence="7">
    <location>
        <begin position="180"/>
        <end position="198"/>
    </location>
</feature>
<keyword evidence="8" id="KW-0449">Lipoprotein</keyword>
<organism evidence="8 9">
    <name type="scientific">Thiomonas bhubaneswarensis</name>
    <dbReference type="NCBI Taxonomy" id="339866"/>
    <lineage>
        <taxon>Bacteria</taxon>
        <taxon>Pseudomonadati</taxon>
        <taxon>Pseudomonadota</taxon>
        <taxon>Betaproteobacteria</taxon>
        <taxon>Burkholderiales</taxon>
        <taxon>Thiomonas</taxon>
    </lineage>
</organism>
<comment type="similarity">
    <text evidence="1 7">Belongs to the Lgt family.</text>
</comment>
<dbReference type="InterPro" id="IPR001640">
    <property type="entry name" value="Lgt"/>
</dbReference>
<dbReference type="Proteomes" id="UP000183649">
    <property type="component" value="Unassembled WGS sequence"/>
</dbReference>
<comment type="pathway">
    <text evidence="7">Protein modification; lipoprotein biosynthesis (diacylglyceryl transfer).</text>
</comment>
<evidence type="ECO:0000256" key="1">
    <source>
        <dbReference type="ARBA" id="ARBA00007150"/>
    </source>
</evidence>
<protein>
    <recommendedName>
        <fullName evidence="7">Phosphatidylglycerol--prolipoprotein diacylglyceryl transferase</fullName>
        <ecNumber evidence="7">2.5.1.145</ecNumber>
    </recommendedName>
</protein>
<dbReference type="STRING" id="339866.GCA_001418255_02312"/>
<comment type="subcellular location">
    <subcellularLocation>
        <location evidence="7">Cell membrane</location>
        <topology evidence="7">Multi-pass membrane protein</topology>
    </subcellularLocation>
</comment>
<comment type="catalytic activity">
    <reaction evidence="7">
        <text>L-cysteinyl-[prolipoprotein] + a 1,2-diacyl-sn-glycero-3-phospho-(1'-sn-glycerol) = an S-1,2-diacyl-sn-glyceryl-L-cysteinyl-[prolipoprotein] + sn-glycerol 1-phosphate + H(+)</text>
        <dbReference type="Rhea" id="RHEA:56712"/>
        <dbReference type="Rhea" id="RHEA-COMP:14679"/>
        <dbReference type="Rhea" id="RHEA-COMP:14680"/>
        <dbReference type="ChEBI" id="CHEBI:15378"/>
        <dbReference type="ChEBI" id="CHEBI:29950"/>
        <dbReference type="ChEBI" id="CHEBI:57685"/>
        <dbReference type="ChEBI" id="CHEBI:64716"/>
        <dbReference type="ChEBI" id="CHEBI:140658"/>
        <dbReference type="EC" id="2.5.1.145"/>
    </reaction>
</comment>
<feature type="transmembrane region" description="Helical" evidence="7">
    <location>
        <begin position="205"/>
        <end position="222"/>
    </location>
</feature>
<dbReference type="RefSeq" id="WP_055451172.1">
    <property type="nucleotide sequence ID" value="NZ_CYHF01000008.1"/>
</dbReference>
<evidence type="ECO:0000256" key="6">
    <source>
        <dbReference type="ARBA" id="ARBA00023136"/>
    </source>
</evidence>
<gene>
    <name evidence="7" type="primary">lgt</name>
    <name evidence="8" type="ORF">Ga0061069_10883</name>
</gene>
<feature type="binding site" evidence="7">
    <location>
        <position position="142"/>
    </location>
    <ligand>
        <name>a 1,2-diacyl-sn-glycero-3-phospho-(1'-sn-glycerol)</name>
        <dbReference type="ChEBI" id="CHEBI:64716"/>
    </ligand>
</feature>
<keyword evidence="3 7" id="KW-0808">Transferase</keyword>
<keyword evidence="6 7" id="KW-0472">Membrane</keyword>
<dbReference type="GO" id="GO:0005886">
    <property type="term" value="C:plasma membrane"/>
    <property type="evidence" value="ECO:0007669"/>
    <property type="project" value="UniProtKB-SubCell"/>
</dbReference>
<evidence type="ECO:0000256" key="5">
    <source>
        <dbReference type="ARBA" id="ARBA00022989"/>
    </source>
</evidence>
<evidence type="ECO:0000256" key="2">
    <source>
        <dbReference type="ARBA" id="ARBA00022475"/>
    </source>
</evidence>
<dbReference type="HAMAP" id="MF_01147">
    <property type="entry name" value="Lgt"/>
    <property type="match status" value="1"/>
</dbReference>
<keyword evidence="9" id="KW-1185">Reference proteome</keyword>
<dbReference type="PROSITE" id="PS01311">
    <property type="entry name" value="LGT"/>
    <property type="match status" value="1"/>
</dbReference>
<dbReference type="GO" id="GO:0042158">
    <property type="term" value="P:lipoprotein biosynthetic process"/>
    <property type="evidence" value="ECO:0007669"/>
    <property type="project" value="UniProtKB-UniRule"/>
</dbReference>
<dbReference type="AlphaFoldDB" id="A0A0K6I716"/>
<feature type="transmembrane region" description="Helical" evidence="7">
    <location>
        <begin position="58"/>
        <end position="79"/>
    </location>
</feature>
<evidence type="ECO:0000313" key="9">
    <source>
        <dbReference type="Proteomes" id="UP000183649"/>
    </source>
</evidence>
<sequence length="275" mass="31473">MLIHPDFNPIALQLGPIKVHWYGIMYLLGFITFWLLAQKRLKDQPYARQGWTSRDIEDLLFAGVLGVILGGRTGYVLFYQPDYYFTHPAQIVAVWDGGMSFHGGLLGVMVAAYWFARTRRYSWLQIMDFVAPLIPPGLAFGRIGNFINGELWGRAAPAWWPGAMIYPESGSMVPRFPSELYEMFLEGVVLFTVLWWLSRKERPRGFIAGCFALGYGLARFTAEFFRQPDAFLGYLWFHLTMGQLLSIPLILLGSLMIWWSLRRRDRLAAQGQSAA</sequence>
<proteinExistence type="inferred from homology"/>
<dbReference type="EC" id="2.5.1.145" evidence="7"/>
<evidence type="ECO:0000256" key="7">
    <source>
        <dbReference type="HAMAP-Rule" id="MF_01147"/>
    </source>
</evidence>
<evidence type="ECO:0000313" key="8">
    <source>
        <dbReference type="EMBL" id="CUA98920.1"/>
    </source>
</evidence>
<keyword evidence="5 7" id="KW-1133">Transmembrane helix</keyword>
<feature type="transmembrane region" description="Helical" evidence="7">
    <location>
        <begin position="234"/>
        <end position="259"/>
    </location>
</feature>
<name>A0A0K6I716_9BURK</name>
<reference evidence="9" key="1">
    <citation type="submission" date="2015-08" db="EMBL/GenBank/DDBJ databases">
        <authorList>
            <person name="Varghese N."/>
        </authorList>
    </citation>
    <scope>NUCLEOTIDE SEQUENCE [LARGE SCALE GENOMIC DNA]</scope>
    <source>
        <strain evidence="9">DSM 18181</strain>
    </source>
</reference>